<gene>
    <name evidence="5" type="ORF">ZIOFF_037441</name>
</gene>
<dbReference type="Proteomes" id="UP000734854">
    <property type="component" value="Unassembled WGS sequence"/>
</dbReference>
<keyword evidence="6" id="KW-1185">Reference proteome</keyword>
<sequence length="267" mass="29955">MDTDGKADAGLLERSRRIKTAAELGLARSSRGRHWSRALLLRRRLLISKEETTTTTRAAVEVEKLGVEDEPEEKMLQARVRTLQRLVPGGEEIMEAERLFEETADYIEALQEQVGLRSHPVYGACLGTPKLRAWPVDFDELLGSDSDFDNHSSCWLEEQNQHPESASQGSQSGNPNLIVNSDYYVKMISNREASYFYIEAVDIWYSQQEPELFGGTDCLQHMFVGKKAGNSFGEGKGTLSYWKIGLLEEMAESNGGEEGVEMQDLQA</sequence>
<evidence type="ECO:0000313" key="6">
    <source>
        <dbReference type="Proteomes" id="UP000734854"/>
    </source>
</evidence>
<keyword evidence="2" id="KW-0805">Transcription regulation</keyword>
<protein>
    <submittedName>
        <fullName evidence="5">Uncharacterized protein</fullName>
    </submittedName>
</protein>
<dbReference type="InterPro" id="IPR044549">
    <property type="entry name" value="bHLH_AtIBH1-like"/>
</dbReference>
<dbReference type="GO" id="GO:0006355">
    <property type="term" value="P:regulation of DNA-templated transcription"/>
    <property type="evidence" value="ECO:0007669"/>
    <property type="project" value="InterPro"/>
</dbReference>
<organism evidence="5 6">
    <name type="scientific">Zingiber officinale</name>
    <name type="common">Ginger</name>
    <name type="synonym">Amomum zingiber</name>
    <dbReference type="NCBI Taxonomy" id="94328"/>
    <lineage>
        <taxon>Eukaryota</taxon>
        <taxon>Viridiplantae</taxon>
        <taxon>Streptophyta</taxon>
        <taxon>Embryophyta</taxon>
        <taxon>Tracheophyta</taxon>
        <taxon>Spermatophyta</taxon>
        <taxon>Magnoliopsida</taxon>
        <taxon>Liliopsida</taxon>
        <taxon>Zingiberales</taxon>
        <taxon>Zingiberaceae</taxon>
        <taxon>Zingiber</taxon>
    </lineage>
</organism>
<proteinExistence type="predicted"/>
<evidence type="ECO:0000256" key="2">
    <source>
        <dbReference type="ARBA" id="ARBA00023015"/>
    </source>
</evidence>
<dbReference type="CDD" id="cd11444">
    <property type="entry name" value="bHLH_AtIBH1_like"/>
    <property type="match status" value="1"/>
</dbReference>
<dbReference type="GO" id="GO:0005634">
    <property type="term" value="C:nucleus"/>
    <property type="evidence" value="ECO:0007669"/>
    <property type="project" value="UniProtKB-SubCell"/>
</dbReference>
<dbReference type="PANTHER" id="PTHR33124">
    <property type="entry name" value="TRANSCRIPTION FACTOR IBH1-LIKE 1"/>
    <property type="match status" value="1"/>
</dbReference>
<evidence type="ECO:0000256" key="3">
    <source>
        <dbReference type="ARBA" id="ARBA00023163"/>
    </source>
</evidence>
<dbReference type="PANTHER" id="PTHR33124:SF105">
    <property type="entry name" value="OS01G0630300 PROTEIN"/>
    <property type="match status" value="1"/>
</dbReference>
<comment type="caution">
    <text evidence="5">The sequence shown here is derived from an EMBL/GenBank/DDBJ whole genome shotgun (WGS) entry which is preliminary data.</text>
</comment>
<keyword evidence="3" id="KW-0804">Transcription</keyword>
<comment type="subcellular location">
    <subcellularLocation>
        <location evidence="1">Nucleus</location>
    </subcellularLocation>
</comment>
<accession>A0A8J5GQS1</accession>
<dbReference type="InterPro" id="IPR044660">
    <property type="entry name" value="IBH1-like"/>
</dbReference>
<reference evidence="5 6" key="1">
    <citation type="submission" date="2020-08" db="EMBL/GenBank/DDBJ databases">
        <title>Plant Genome Project.</title>
        <authorList>
            <person name="Zhang R.-G."/>
        </authorList>
    </citation>
    <scope>NUCLEOTIDE SEQUENCE [LARGE SCALE GENOMIC DNA]</scope>
    <source>
        <tissue evidence="5">Rhizome</tissue>
    </source>
</reference>
<keyword evidence="4" id="KW-0539">Nucleus</keyword>
<dbReference type="EMBL" id="JACMSC010000010">
    <property type="protein sequence ID" value="KAG6505093.1"/>
    <property type="molecule type" value="Genomic_DNA"/>
</dbReference>
<evidence type="ECO:0000313" key="5">
    <source>
        <dbReference type="EMBL" id="KAG6505093.1"/>
    </source>
</evidence>
<name>A0A8J5GQS1_ZINOF</name>
<evidence type="ECO:0000256" key="1">
    <source>
        <dbReference type="ARBA" id="ARBA00004123"/>
    </source>
</evidence>
<evidence type="ECO:0000256" key="4">
    <source>
        <dbReference type="ARBA" id="ARBA00023242"/>
    </source>
</evidence>
<dbReference type="AlphaFoldDB" id="A0A8J5GQS1"/>